<proteinExistence type="predicted"/>
<name>A0A0E9SGV5_ANGAN</name>
<reference evidence="2" key="2">
    <citation type="journal article" date="2015" name="Fish Shellfish Immunol.">
        <title>Early steps in the European eel (Anguilla anguilla)-Vibrio vulnificus interaction in the gills: Role of the RtxA13 toxin.</title>
        <authorList>
            <person name="Callol A."/>
            <person name="Pajuelo D."/>
            <person name="Ebbesson L."/>
            <person name="Teles M."/>
            <person name="MacKenzie S."/>
            <person name="Amaro C."/>
        </authorList>
    </citation>
    <scope>NUCLEOTIDE SEQUENCE</scope>
</reference>
<accession>A0A0E9SGV5</accession>
<dbReference type="AlphaFoldDB" id="A0A0E9SGV5"/>
<sequence length="45" mass="4820">MYFGFSDNVGSRGHPSQSQVTSESVNAGNHDDVVTESTVCIISYP</sequence>
<organism evidence="2">
    <name type="scientific">Anguilla anguilla</name>
    <name type="common">European freshwater eel</name>
    <name type="synonym">Muraena anguilla</name>
    <dbReference type="NCBI Taxonomy" id="7936"/>
    <lineage>
        <taxon>Eukaryota</taxon>
        <taxon>Metazoa</taxon>
        <taxon>Chordata</taxon>
        <taxon>Craniata</taxon>
        <taxon>Vertebrata</taxon>
        <taxon>Euteleostomi</taxon>
        <taxon>Actinopterygii</taxon>
        <taxon>Neopterygii</taxon>
        <taxon>Teleostei</taxon>
        <taxon>Anguilliformes</taxon>
        <taxon>Anguillidae</taxon>
        <taxon>Anguilla</taxon>
    </lineage>
</organism>
<protein>
    <submittedName>
        <fullName evidence="2">Uncharacterized protein</fullName>
    </submittedName>
</protein>
<evidence type="ECO:0000313" key="2">
    <source>
        <dbReference type="EMBL" id="JAH40619.1"/>
    </source>
</evidence>
<feature type="region of interest" description="Disordered" evidence="1">
    <location>
        <begin position="1"/>
        <end position="29"/>
    </location>
</feature>
<reference evidence="2" key="1">
    <citation type="submission" date="2014-11" db="EMBL/GenBank/DDBJ databases">
        <authorList>
            <person name="Amaro Gonzalez C."/>
        </authorList>
    </citation>
    <scope>NUCLEOTIDE SEQUENCE</scope>
</reference>
<feature type="compositionally biased region" description="Polar residues" evidence="1">
    <location>
        <begin position="14"/>
        <end position="27"/>
    </location>
</feature>
<dbReference type="EMBL" id="GBXM01067958">
    <property type="protein sequence ID" value="JAH40619.1"/>
    <property type="molecule type" value="Transcribed_RNA"/>
</dbReference>
<evidence type="ECO:0000256" key="1">
    <source>
        <dbReference type="SAM" id="MobiDB-lite"/>
    </source>
</evidence>